<keyword evidence="2 10" id="KW-0479">Metal-binding</keyword>
<dbReference type="PROSITE" id="PS00031">
    <property type="entry name" value="NUCLEAR_REC_DBD_1"/>
    <property type="match status" value="1"/>
</dbReference>
<dbReference type="GO" id="GO:0043565">
    <property type="term" value="F:sequence-specific DNA binding"/>
    <property type="evidence" value="ECO:0007669"/>
    <property type="project" value="InterPro"/>
</dbReference>
<evidence type="ECO:0000256" key="6">
    <source>
        <dbReference type="ARBA" id="ARBA00023125"/>
    </source>
</evidence>
<dbReference type="Gene3D" id="1.10.565.10">
    <property type="entry name" value="Retinoid X Receptor"/>
    <property type="match status" value="1"/>
</dbReference>
<protein>
    <submittedName>
        <fullName evidence="14">Putative nuclear hormone receptor</fullName>
    </submittedName>
</protein>
<comment type="subcellular location">
    <subcellularLocation>
        <location evidence="1 10">Nucleus</location>
    </subcellularLocation>
</comment>
<feature type="region of interest" description="Disordered" evidence="11">
    <location>
        <begin position="87"/>
        <end position="128"/>
    </location>
</feature>
<dbReference type="PROSITE" id="PS51843">
    <property type="entry name" value="NR_LBD"/>
    <property type="match status" value="1"/>
</dbReference>
<evidence type="ECO:0000259" key="13">
    <source>
        <dbReference type="PROSITE" id="PS51843"/>
    </source>
</evidence>
<evidence type="ECO:0000259" key="12">
    <source>
        <dbReference type="PROSITE" id="PS51030"/>
    </source>
</evidence>
<evidence type="ECO:0000256" key="4">
    <source>
        <dbReference type="ARBA" id="ARBA00022833"/>
    </source>
</evidence>
<dbReference type="Pfam" id="PF00105">
    <property type="entry name" value="zf-C4"/>
    <property type="match status" value="1"/>
</dbReference>
<dbReference type="SUPFAM" id="SSF57716">
    <property type="entry name" value="Glucocorticoid receptor-like (DNA-binding domain)"/>
    <property type="match status" value="1"/>
</dbReference>
<organism evidence="14">
    <name type="scientific">Corethrella appendiculata</name>
    <dbReference type="NCBI Taxonomy" id="1370023"/>
    <lineage>
        <taxon>Eukaryota</taxon>
        <taxon>Metazoa</taxon>
        <taxon>Ecdysozoa</taxon>
        <taxon>Arthropoda</taxon>
        <taxon>Hexapoda</taxon>
        <taxon>Insecta</taxon>
        <taxon>Pterygota</taxon>
        <taxon>Neoptera</taxon>
        <taxon>Endopterygota</taxon>
        <taxon>Diptera</taxon>
        <taxon>Nematocera</taxon>
        <taxon>Culicoidea</taxon>
        <taxon>Chaoboridae</taxon>
        <taxon>Corethrella</taxon>
    </lineage>
</organism>
<proteinExistence type="evidence at transcript level"/>
<dbReference type="FunFam" id="1.10.565.10:FF:000041">
    <property type="entry name" value="Nuclear hormone receptor HR78"/>
    <property type="match status" value="1"/>
</dbReference>
<evidence type="ECO:0000256" key="10">
    <source>
        <dbReference type="RuleBase" id="RU004334"/>
    </source>
</evidence>
<evidence type="ECO:0000256" key="5">
    <source>
        <dbReference type="ARBA" id="ARBA00023015"/>
    </source>
</evidence>
<dbReference type="InterPro" id="IPR001628">
    <property type="entry name" value="Znf_hrmn_rcpt"/>
</dbReference>
<keyword evidence="3 10" id="KW-0863">Zinc-finger</keyword>
<evidence type="ECO:0000256" key="9">
    <source>
        <dbReference type="ARBA" id="ARBA00023242"/>
    </source>
</evidence>
<keyword evidence="9 10" id="KW-0539">Nucleus</keyword>
<keyword evidence="4 10" id="KW-0862">Zinc</keyword>
<feature type="compositionally biased region" description="Basic and acidic residues" evidence="11">
    <location>
        <begin position="87"/>
        <end position="98"/>
    </location>
</feature>
<name>U5EXE9_9DIPT</name>
<keyword evidence="5 10" id="KW-0805">Transcription regulation</keyword>
<evidence type="ECO:0000256" key="11">
    <source>
        <dbReference type="SAM" id="MobiDB-lite"/>
    </source>
</evidence>
<dbReference type="GO" id="GO:0005634">
    <property type="term" value="C:nucleus"/>
    <property type="evidence" value="ECO:0007669"/>
    <property type="project" value="UniProtKB-SubCell"/>
</dbReference>
<keyword evidence="6 10" id="KW-0238">DNA-binding</keyword>
<feature type="domain" description="Nuclear receptor" evidence="12">
    <location>
        <begin position="12"/>
        <end position="87"/>
    </location>
</feature>
<keyword evidence="7 10" id="KW-0804">Transcription</keyword>
<evidence type="ECO:0000313" key="14">
    <source>
        <dbReference type="EMBL" id="JAB58883.1"/>
    </source>
</evidence>
<evidence type="ECO:0000256" key="8">
    <source>
        <dbReference type="ARBA" id="ARBA00023170"/>
    </source>
</evidence>
<feature type="non-terminal residue" evidence="14">
    <location>
        <position position="1"/>
    </location>
</feature>
<dbReference type="GO" id="GO:0003700">
    <property type="term" value="F:DNA-binding transcription factor activity"/>
    <property type="evidence" value="ECO:0007669"/>
    <property type="project" value="InterPro"/>
</dbReference>
<dbReference type="InterPro" id="IPR000536">
    <property type="entry name" value="Nucl_hrmn_rcpt_lig-bd"/>
</dbReference>
<feature type="domain" description="NR LBD" evidence="13">
    <location>
        <begin position="346"/>
        <end position="582"/>
    </location>
</feature>
<evidence type="ECO:0000256" key="7">
    <source>
        <dbReference type="ARBA" id="ARBA00023163"/>
    </source>
</evidence>
<dbReference type="Gene3D" id="3.30.50.10">
    <property type="entry name" value="Erythroid Transcription Factor GATA-1, subunit A"/>
    <property type="match status" value="1"/>
</dbReference>
<dbReference type="EMBL" id="GANO01000988">
    <property type="protein sequence ID" value="JAB58883.1"/>
    <property type="molecule type" value="mRNA"/>
</dbReference>
<dbReference type="SMART" id="SM00399">
    <property type="entry name" value="ZnF_C4"/>
    <property type="match status" value="1"/>
</dbReference>
<comment type="similarity">
    <text evidence="10">Belongs to the nuclear hormone receptor family.</text>
</comment>
<accession>U5EXE9</accession>
<dbReference type="SUPFAM" id="SSF48508">
    <property type="entry name" value="Nuclear receptor ligand-binding domain"/>
    <property type="match status" value="1"/>
</dbReference>
<dbReference type="InterPro" id="IPR001723">
    <property type="entry name" value="Nuclear_hrmn_rcpt"/>
</dbReference>
<keyword evidence="8 10" id="KW-0675">Receptor</keyword>
<dbReference type="PRINTS" id="PR00047">
    <property type="entry name" value="STROIDFINGER"/>
</dbReference>
<reference evidence="14" key="1">
    <citation type="journal article" date="2014" name="Insect Biochem. Mol. Biol.">
        <title>An insight into the sialome of the frog biting fly, Corethrella appendiculata.</title>
        <authorList>
            <person name="Ribeiro J.M.C."/>
            <person name="Chagas A.C."/>
            <person name="Pham V.M."/>
            <person name="Lounibos L.P."/>
            <person name="Calvo E."/>
        </authorList>
    </citation>
    <scope>NUCLEOTIDE SEQUENCE</scope>
    <source>
        <tissue evidence="14">Salivary glands</tissue>
    </source>
</reference>
<dbReference type="InterPro" id="IPR013088">
    <property type="entry name" value="Znf_NHR/GATA"/>
</dbReference>
<dbReference type="GO" id="GO:0008270">
    <property type="term" value="F:zinc ion binding"/>
    <property type="evidence" value="ECO:0007669"/>
    <property type="project" value="UniProtKB-KW"/>
</dbReference>
<dbReference type="InterPro" id="IPR035500">
    <property type="entry name" value="NHR-like_dom_sf"/>
</dbReference>
<dbReference type="FunFam" id="3.30.50.10:FF:000015">
    <property type="entry name" value="Nuclear receptor subfamily 2, group C, member 1"/>
    <property type="match status" value="1"/>
</dbReference>
<evidence type="ECO:0000256" key="2">
    <source>
        <dbReference type="ARBA" id="ARBA00022723"/>
    </source>
</evidence>
<dbReference type="PROSITE" id="PS51030">
    <property type="entry name" value="NUCLEAR_REC_DBD_2"/>
    <property type="match status" value="1"/>
</dbReference>
<dbReference type="InterPro" id="IPR050274">
    <property type="entry name" value="Nuclear_hormone_rcpt_NR2"/>
</dbReference>
<dbReference type="PANTHER" id="PTHR24083">
    <property type="entry name" value="NUCLEAR HORMONE RECEPTOR"/>
    <property type="match status" value="1"/>
</dbReference>
<evidence type="ECO:0000256" key="3">
    <source>
        <dbReference type="ARBA" id="ARBA00022771"/>
    </source>
</evidence>
<feature type="compositionally biased region" description="Polar residues" evidence="11">
    <location>
        <begin position="102"/>
        <end position="111"/>
    </location>
</feature>
<evidence type="ECO:0000256" key="1">
    <source>
        <dbReference type="ARBA" id="ARBA00004123"/>
    </source>
</evidence>
<dbReference type="SMART" id="SM00430">
    <property type="entry name" value="HOLI"/>
    <property type="match status" value="1"/>
</dbReference>
<sequence>LQHLTSLNSMNIELCLVCGDRASGRHYGAISCEGCKGFFKRSIRKQLGYQCRGKMNCEVTKHHRNRCQYCRLQKCLACGMRSDSVQHERKPILDKKDGQGNGTQSSNSKYNPHSHRKEYSGEKQSVGSKSSSNTAAAYLNMFPNGFNFAELTANLNKRASKLATVPTIRSDNPFSSLTQPTVKNEDLPPTANPLNSAAEQIASIIGLNTAAAAMSRIGISQTHNNNNANNSIENIENTNKLNINSASVTQSTQAPPPPQASAIDIENAMEQKIISESLDLIQNLQFELTNNLNNNNSNFDATIKSEFNINNNNNNDSNNNCDAVNGSSNDGNDELTLNFDYNGPVFGDDSINFEIQIPNLLPNYFSIHYVCETSSRLLFSSVFWIRKNPLFQALSEDFQIELLKECWSELFLIGLSQCSQILSFNTIILTLVQYTRSNILNKKVSVEKIQSLTKCMLMIQEWITDMQKMQCSEYEYAFLRLLCIFNADHICQNQTKRQHLQRLQEMILKNFHEHLKQQQSQNDTDDDYDTIVDDLQQKFLATLLKLPTLRALNSKLIEELFFNNLVGIVQIETVLPFILNFNATALRGATGINQFVGGLQRNFNNTDSDD</sequence>
<dbReference type="PRINTS" id="PR00398">
    <property type="entry name" value="STRDHORMONER"/>
</dbReference>
<dbReference type="AlphaFoldDB" id="U5EXE9"/>
<dbReference type="Pfam" id="PF00104">
    <property type="entry name" value="Hormone_recep"/>
    <property type="match status" value="1"/>
</dbReference>